<name>A0A5R8KKJ1_9BACT</name>
<dbReference type="AlphaFoldDB" id="A0A5R8KKJ1"/>
<accession>A0A5R8KKJ1</accession>
<dbReference type="RefSeq" id="WP_138084476.1">
    <property type="nucleotide sequence ID" value="NZ_VAUV01000001.1"/>
</dbReference>
<evidence type="ECO:0000313" key="1">
    <source>
        <dbReference type="EMBL" id="TLD72853.1"/>
    </source>
</evidence>
<dbReference type="OrthoDB" id="194173at2"/>
<evidence type="ECO:0000313" key="2">
    <source>
        <dbReference type="Proteomes" id="UP000306196"/>
    </source>
</evidence>
<keyword evidence="2" id="KW-1185">Reference proteome</keyword>
<sequence>MKVRLHSQTHEWRERDDEGVLHIFRAEWDSRDWTFQSTTKSDPEWYPVPNPQISHFEGLRDVLWRKYQRRRLPWKFVEDLDALLEVRRKQLE</sequence>
<gene>
    <name evidence="1" type="ORF">FEM03_01920</name>
</gene>
<reference evidence="1 2" key="1">
    <citation type="submission" date="2019-05" db="EMBL/GenBank/DDBJ databases">
        <title>Verrucobacter flavum gen. nov., sp. nov. a new member of the family Verrucomicrobiaceae.</title>
        <authorList>
            <person name="Szuroczki S."/>
            <person name="Abbaszade G."/>
            <person name="Szabo A."/>
            <person name="Felfoldi T."/>
            <person name="Schumann P."/>
            <person name="Boka K."/>
            <person name="Keki Z."/>
            <person name="Toumi M."/>
            <person name="Toth E."/>
        </authorList>
    </citation>
    <scope>NUCLEOTIDE SEQUENCE [LARGE SCALE GENOMIC DNA]</scope>
    <source>
        <strain evidence="1 2">MG-N-17</strain>
    </source>
</reference>
<protein>
    <submittedName>
        <fullName evidence="1">Uncharacterized protein</fullName>
    </submittedName>
</protein>
<dbReference type="Proteomes" id="UP000306196">
    <property type="component" value="Unassembled WGS sequence"/>
</dbReference>
<proteinExistence type="predicted"/>
<comment type="caution">
    <text evidence="1">The sequence shown here is derived from an EMBL/GenBank/DDBJ whole genome shotgun (WGS) entry which is preliminary data.</text>
</comment>
<dbReference type="EMBL" id="VAUV01000001">
    <property type="protein sequence ID" value="TLD72853.1"/>
    <property type="molecule type" value="Genomic_DNA"/>
</dbReference>
<organism evidence="1 2">
    <name type="scientific">Phragmitibacter flavus</name>
    <dbReference type="NCBI Taxonomy" id="2576071"/>
    <lineage>
        <taxon>Bacteria</taxon>
        <taxon>Pseudomonadati</taxon>
        <taxon>Verrucomicrobiota</taxon>
        <taxon>Verrucomicrobiia</taxon>
        <taxon>Verrucomicrobiales</taxon>
        <taxon>Verrucomicrobiaceae</taxon>
        <taxon>Phragmitibacter</taxon>
    </lineage>
</organism>